<dbReference type="EMBL" id="AE008384">
    <property type="protein sequence ID" value="AAM30414.1"/>
    <property type="molecule type" value="Genomic_DNA"/>
</dbReference>
<evidence type="ECO:0000256" key="7">
    <source>
        <dbReference type="ARBA" id="ARBA00023264"/>
    </source>
</evidence>
<dbReference type="FunFam" id="3.50.50.60:FF:000609">
    <property type="entry name" value="Bacteriochlorophyll synthase"/>
    <property type="match status" value="1"/>
</dbReference>
<dbReference type="PANTHER" id="PTHR42685">
    <property type="entry name" value="GERANYLGERANYL DIPHOSPHATE REDUCTASE"/>
    <property type="match status" value="1"/>
</dbReference>
<keyword evidence="7" id="KW-1208">Phospholipid metabolism</keyword>
<dbReference type="GO" id="GO:0008654">
    <property type="term" value="P:phospholipid biosynthetic process"/>
    <property type="evidence" value="ECO:0007669"/>
    <property type="project" value="UniProtKB-KW"/>
</dbReference>
<name>Q8PYY1_METMA</name>
<keyword evidence="5" id="KW-0443">Lipid metabolism</keyword>
<keyword evidence="1" id="KW-0444">Lipid biosynthesis</keyword>
<gene>
    <name evidence="9" type="ordered locus">MM_0718</name>
</gene>
<sequence length="408" mass="43653">MQRQNKQQEDSFMIPETSYDIVVVGAGPAGSTAALYAAKKGASVLLLDKKREIGSPIQCAGFLPDASEVKALLPEADLPGALKNYPDSCVLQPIRTQRIIPPNCNAKEFAVKGAVLDRRRYDQYLAEQAAEAGAELMVKTRVTKIQGTTVETSGIFGKHTIRAKAIIGADGPNSLVAKSRGLIMKPEARETSVAIEYQVRNVDIDPDALEMYFGKDYVPGGYAWVFPEGKDRANVGIGIRSCMAEKGVSAKEYLHRFIKKHPVAGPKLKNAVIMNVIAGIIPVNGAPANTATADSLVVGDAAGHIIATNGGGIPPAMIAGKIAGETAAEFAAGKCDLEEYDRRWRAQFGQALETSVQARQIMDGIMKSDALMNAAFRFISPEQMKVMQCGKLPGPVKLGLQALSRGKK</sequence>
<evidence type="ECO:0000313" key="10">
    <source>
        <dbReference type="Proteomes" id="UP000000595"/>
    </source>
</evidence>
<protein>
    <submittedName>
        <fullName evidence="9">Oxidoreductase</fullName>
    </submittedName>
</protein>
<keyword evidence="3" id="KW-0274">FAD</keyword>
<organism evidence="9 10">
    <name type="scientific">Methanosarcina mazei (strain ATCC BAA-159 / DSM 3647 / Goe1 / Go1 / JCM 11833 / OCM 88)</name>
    <name type="common">Methanosarcina frisia</name>
    <dbReference type="NCBI Taxonomy" id="192952"/>
    <lineage>
        <taxon>Archaea</taxon>
        <taxon>Methanobacteriati</taxon>
        <taxon>Methanobacteriota</taxon>
        <taxon>Stenosarchaea group</taxon>
        <taxon>Methanomicrobia</taxon>
        <taxon>Methanosarcinales</taxon>
        <taxon>Methanosarcinaceae</taxon>
        <taxon>Methanosarcina</taxon>
    </lineage>
</organism>
<evidence type="ECO:0000259" key="8">
    <source>
        <dbReference type="Pfam" id="PF22578"/>
    </source>
</evidence>
<dbReference type="HOGENOM" id="CLU_024648_0_0_2"/>
<dbReference type="InterPro" id="IPR011777">
    <property type="entry name" value="Geranylgeranyl_Rdtase_fam"/>
</dbReference>
<evidence type="ECO:0000313" key="9">
    <source>
        <dbReference type="EMBL" id="AAM30414.1"/>
    </source>
</evidence>
<evidence type="ECO:0000256" key="4">
    <source>
        <dbReference type="ARBA" id="ARBA00023002"/>
    </source>
</evidence>
<accession>Q8PYY1</accession>
<dbReference type="KEGG" id="mma:MM_0718"/>
<evidence type="ECO:0000256" key="6">
    <source>
        <dbReference type="ARBA" id="ARBA00023209"/>
    </source>
</evidence>
<dbReference type="Proteomes" id="UP000000595">
    <property type="component" value="Chromosome"/>
</dbReference>
<keyword evidence="2" id="KW-0285">Flavoprotein</keyword>
<reference evidence="9 10" key="1">
    <citation type="journal article" date="2002" name="J. Mol. Microbiol. Biotechnol.">
        <title>The genome of Methanosarcina mazei: evidence for lateral gene transfer between Bacteria and Archaea.</title>
        <authorList>
            <person name="Deppenmeier U."/>
            <person name="Johann A."/>
            <person name="Hartsch T."/>
            <person name="Merkl R."/>
            <person name="Schmitz R.A."/>
            <person name="Martinez-Arias R."/>
            <person name="Henne A."/>
            <person name="Wiezer A."/>
            <person name="Baumer S."/>
            <person name="Jacobi C."/>
            <person name="Bruggemann H."/>
            <person name="Lienard T."/>
            <person name="Christmann A."/>
            <person name="Bomeke M."/>
            <person name="Steckel S."/>
            <person name="Bhattacharyya A."/>
            <person name="Lykidis A."/>
            <person name="Overbeek R."/>
            <person name="Klenk H.P."/>
            <person name="Gunsalus R.P."/>
            <person name="Fritz H.J."/>
            <person name="Gottschalk G."/>
        </authorList>
    </citation>
    <scope>NUCLEOTIDE SEQUENCE [LARGE SCALE GENOMIC DNA]</scope>
    <source>
        <strain evidence="10">ATCC BAA-159 / DSM 3647 / Goe1 / Go1 / JCM 11833 / OCM 88</strain>
    </source>
</reference>
<dbReference type="InterPro" id="IPR036188">
    <property type="entry name" value="FAD/NAD-bd_sf"/>
</dbReference>
<dbReference type="GO" id="GO:0016628">
    <property type="term" value="F:oxidoreductase activity, acting on the CH-CH group of donors, NAD or NADP as acceptor"/>
    <property type="evidence" value="ECO:0007669"/>
    <property type="project" value="InterPro"/>
</dbReference>
<dbReference type="Pfam" id="PF12831">
    <property type="entry name" value="FAD_oxidored"/>
    <property type="match status" value="1"/>
</dbReference>
<dbReference type="PATRIC" id="fig|192952.21.peg.855"/>
<dbReference type="InterPro" id="IPR054715">
    <property type="entry name" value="GGR_cat"/>
</dbReference>
<dbReference type="PRINTS" id="PR00420">
    <property type="entry name" value="RNGMNOXGNASE"/>
</dbReference>
<evidence type="ECO:0000256" key="2">
    <source>
        <dbReference type="ARBA" id="ARBA00022630"/>
    </source>
</evidence>
<dbReference type="Gene3D" id="3.50.50.60">
    <property type="entry name" value="FAD/NAD(P)-binding domain"/>
    <property type="match status" value="1"/>
</dbReference>
<evidence type="ECO:0000256" key="1">
    <source>
        <dbReference type="ARBA" id="ARBA00022516"/>
    </source>
</evidence>
<feature type="domain" description="Digeranylgeranylglycerophospholipid reductase catalytic" evidence="8">
    <location>
        <begin position="192"/>
        <end position="279"/>
    </location>
</feature>
<keyword evidence="6" id="KW-0594">Phospholipid biosynthesis</keyword>
<proteinExistence type="predicted"/>
<dbReference type="SUPFAM" id="SSF51905">
    <property type="entry name" value="FAD/NAD(P)-binding domain"/>
    <property type="match status" value="1"/>
</dbReference>
<dbReference type="eggNOG" id="arCOG00570">
    <property type="taxonomic scope" value="Archaea"/>
</dbReference>
<dbReference type="AlphaFoldDB" id="Q8PYY1"/>
<evidence type="ECO:0000256" key="3">
    <source>
        <dbReference type="ARBA" id="ARBA00022827"/>
    </source>
</evidence>
<dbReference type="Pfam" id="PF22578">
    <property type="entry name" value="GGR_cat"/>
    <property type="match status" value="1"/>
</dbReference>
<evidence type="ECO:0000256" key="5">
    <source>
        <dbReference type="ARBA" id="ARBA00023098"/>
    </source>
</evidence>
<dbReference type="InterPro" id="IPR050407">
    <property type="entry name" value="Geranylgeranyl_reductase"/>
</dbReference>
<dbReference type="PANTHER" id="PTHR42685:SF18">
    <property type="entry name" value="DIGERANYLGERANYLGLYCEROPHOSPHOLIPID REDUCTASE"/>
    <property type="match status" value="1"/>
</dbReference>
<keyword evidence="4" id="KW-0560">Oxidoreductase</keyword>
<dbReference type="NCBIfam" id="TIGR02032">
    <property type="entry name" value="GG-red-SF"/>
    <property type="match status" value="1"/>
</dbReference>